<dbReference type="Proteomes" id="UP000255082">
    <property type="component" value="Unassembled WGS sequence"/>
</dbReference>
<reference evidence="1 2" key="1">
    <citation type="submission" date="2018-06" db="EMBL/GenBank/DDBJ databases">
        <authorList>
            <consortium name="Pathogen Informatics"/>
            <person name="Doyle S."/>
        </authorList>
    </citation>
    <scope>NUCLEOTIDE SEQUENCE [LARGE SCALE GENOMIC DNA]</scope>
    <source>
        <strain evidence="1 2">NCTC13184</strain>
    </source>
</reference>
<sequence>MHALAVELRANGEFGLSLGYEIGDEESADIPDAETMFAGELASAVEGKAIRRMAVVYDRDPQLRRSQICLVAE</sequence>
<evidence type="ECO:0000313" key="1">
    <source>
        <dbReference type="EMBL" id="SUA42748.1"/>
    </source>
</evidence>
<name>A0A378WNB9_9NOCA</name>
<evidence type="ECO:0000313" key="2">
    <source>
        <dbReference type="Proteomes" id="UP000255082"/>
    </source>
</evidence>
<proteinExistence type="predicted"/>
<gene>
    <name evidence="1" type="ORF">NCTC13184_02107</name>
</gene>
<accession>A0A378WNB9</accession>
<organism evidence="1 2">
    <name type="scientific">Nocardia africana</name>
    <dbReference type="NCBI Taxonomy" id="134964"/>
    <lineage>
        <taxon>Bacteria</taxon>
        <taxon>Bacillati</taxon>
        <taxon>Actinomycetota</taxon>
        <taxon>Actinomycetes</taxon>
        <taxon>Mycobacteriales</taxon>
        <taxon>Nocardiaceae</taxon>
        <taxon>Nocardia</taxon>
    </lineage>
</organism>
<dbReference type="AlphaFoldDB" id="A0A378WNB9"/>
<dbReference type="EMBL" id="UGRU01000001">
    <property type="protein sequence ID" value="SUA42748.1"/>
    <property type="molecule type" value="Genomic_DNA"/>
</dbReference>
<protein>
    <submittedName>
        <fullName evidence="1">Uncharacterized protein</fullName>
    </submittedName>
</protein>